<evidence type="ECO:0000313" key="3">
    <source>
        <dbReference type="Proteomes" id="UP000030745"/>
    </source>
</evidence>
<protein>
    <recommendedName>
        <fullName evidence="4">PLAC8 family protein</fullName>
    </recommendedName>
</protein>
<evidence type="ECO:0000313" key="2">
    <source>
        <dbReference type="EMBL" id="KDO29823.1"/>
    </source>
</evidence>
<dbReference type="NCBIfam" id="TIGR01571">
    <property type="entry name" value="A_thal_Cys_rich"/>
    <property type="match status" value="1"/>
</dbReference>
<dbReference type="Proteomes" id="UP000030745">
    <property type="component" value="Unassembled WGS sequence"/>
</dbReference>
<dbReference type="Pfam" id="PF04749">
    <property type="entry name" value="PLAC8"/>
    <property type="match status" value="1"/>
</dbReference>
<dbReference type="AlphaFoldDB" id="A0A067CH56"/>
<dbReference type="KEGG" id="spar:SPRG_19709"/>
<evidence type="ECO:0000256" key="1">
    <source>
        <dbReference type="SAM" id="Phobius"/>
    </source>
</evidence>
<keyword evidence="3" id="KW-1185">Reference proteome</keyword>
<gene>
    <name evidence="2" type="ORF">SPRG_19709</name>
</gene>
<dbReference type="OrthoDB" id="1045822at2759"/>
<dbReference type="EMBL" id="KK583204">
    <property type="protein sequence ID" value="KDO29823.1"/>
    <property type="molecule type" value="Genomic_DNA"/>
</dbReference>
<dbReference type="STRING" id="695850.A0A067CH56"/>
<organism evidence="2 3">
    <name type="scientific">Saprolegnia parasitica (strain CBS 223.65)</name>
    <dbReference type="NCBI Taxonomy" id="695850"/>
    <lineage>
        <taxon>Eukaryota</taxon>
        <taxon>Sar</taxon>
        <taxon>Stramenopiles</taxon>
        <taxon>Oomycota</taxon>
        <taxon>Saprolegniomycetes</taxon>
        <taxon>Saprolegniales</taxon>
        <taxon>Saprolegniaceae</taxon>
        <taxon>Saprolegnia</taxon>
    </lineage>
</organism>
<keyword evidence="1" id="KW-0472">Membrane</keyword>
<dbReference type="OMA" id="DYCEACC"/>
<feature type="transmembrane region" description="Helical" evidence="1">
    <location>
        <begin position="55"/>
        <end position="88"/>
    </location>
</feature>
<evidence type="ECO:0008006" key="4">
    <source>
        <dbReference type="Google" id="ProtNLM"/>
    </source>
</evidence>
<accession>A0A067CH56</accession>
<keyword evidence="1" id="KW-1133">Transmembrane helix</keyword>
<keyword evidence="1" id="KW-0812">Transmembrane</keyword>
<proteinExistence type="predicted"/>
<dbReference type="PANTHER" id="PTHR15907">
    <property type="entry name" value="DUF614 FAMILY PROTEIN-RELATED"/>
    <property type="match status" value="1"/>
</dbReference>
<dbReference type="RefSeq" id="XP_012199529.1">
    <property type="nucleotide sequence ID" value="XM_012344139.1"/>
</dbReference>
<dbReference type="InterPro" id="IPR006461">
    <property type="entry name" value="PLAC_motif_containing"/>
</dbReference>
<dbReference type="GeneID" id="24141000"/>
<sequence length="147" mass="15952">MPTSVSNLVDQNGLVVGHWKVGICDCCTDVVPNACMSCICPWVSLAQIVHRIGLYSYFSALVVIGVVYLAPAIGSLAYVATGLIIWVIRNNVRRVFQIRGNACEDCLYACCCSCCTIAQMATHTDAYIKGAFCSFSPKNTLPGYVQR</sequence>
<reference evidence="2 3" key="1">
    <citation type="journal article" date="2013" name="PLoS Genet.">
        <title>Distinctive expansion of potential virulence genes in the genome of the oomycete fish pathogen Saprolegnia parasitica.</title>
        <authorList>
            <person name="Jiang R.H."/>
            <person name="de Bruijn I."/>
            <person name="Haas B.J."/>
            <person name="Belmonte R."/>
            <person name="Lobach L."/>
            <person name="Christie J."/>
            <person name="van den Ackerveken G."/>
            <person name="Bottin A."/>
            <person name="Bulone V."/>
            <person name="Diaz-Moreno S.M."/>
            <person name="Dumas B."/>
            <person name="Fan L."/>
            <person name="Gaulin E."/>
            <person name="Govers F."/>
            <person name="Grenville-Briggs L.J."/>
            <person name="Horner N.R."/>
            <person name="Levin J.Z."/>
            <person name="Mammella M."/>
            <person name="Meijer H.J."/>
            <person name="Morris P."/>
            <person name="Nusbaum C."/>
            <person name="Oome S."/>
            <person name="Phillips A.J."/>
            <person name="van Rooyen D."/>
            <person name="Rzeszutek E."/>
            <person name="Saraiva M."/>
            <person name="Secombes C.J."/>
            <person name="Seidl M.F."/>
            <person name="Snel B."/>
            <person name="Stassen J.H."/>
            <person name="Sykes S."/>
            <person name="Tripathy S."/>
            <person name="van den Berg H."/>
            <person name="Vega-Arreguin J.C."/>
            <person name="Wawra S."/>
            <person name="Young S.K."/>
            <person name="Zeng Q."/>
            <person name="Dieguez-Uribeondo J."/>
            <person name="Russ C."/>
            <person name="Tyler B.M."/>
            <person name="van West P."/>
        </authorList>
    </citation>
    <scope>NUCLEOTIDE SEQUENCE [LARGE SCALE GENOMIC DNA]</scope>
    <source>
        <strain evidence="2 3">CBS 223.65</strain>
    </source>
</reference>
<name>A0A067CH56_SAPPC</name>
<dbReference type="VEuPathDB" id="FungiDB:SPRG_19709"/>